<dbReference type="PANTHER" id="PTHR43155:SF2">
    <property type="entry name" value="CYCLIC DI-GMP PHOSPHODIESTERASE PA4108"/>
    <property type="match status" value="1"/>
</dbReference>
<dbReference type="InterPro" id="IPR003607">
    <property type="entry name" value="HD/PDEase_dom"/>
</dbReference>
<dbReference type="RefSeq" id="WP_250096495.1">
    <property type="nucleotide sequence ID" value="NZ_JAKRYL010000009.1"/>
</dbReference>
<feature type="domain" description="HD-GYP" evidence="1">
    <location>
        <begin position="100"/>
        <end position="296"/>
    </location>
</feature>
<dbReference type="PROSITE" id="PS51832">
    <property type="entry name" value="HD_GYP"/>
    <property type="match status" value="1"/>
</dbReference>
<dbReference type="PANTHER" id="PTHR43155">
    <property type="entry name" value="CYCLIC DI-GMP PHOSPHODIESTERASE PA4108-RELATED"/>
    <property type="match status" value="1"/>
</dbReference>
<dbReference type="SUPFAM" id="SSF109604">
    <property type="entry name" value="HD-domain/PDEase-like"/>
    <property type="match status" value="1"/>
</dbReference>
<dbReference type="InterPro" id="IPR006675">
    <property type="entry name" value="HDIG_dom"/>
</dbReference>
<proteinExistence type="predicted"/>
<dbReference type="NCBIfam" id="TIGR00277">
    <property type="entry name" value="HDIG"/>
    <property type="match status" value="1"/>
</dbReference>
<comment type="caution">
    <text evidence="2">The sequence shown here is derived from an EMBL/GenBank/DDBJ whole genome shotgun (WGS) entry which is preliminary data.</text>
</comment>
<protein>
    <submittedName>
        <fullName evidence="2">HD-GYP domain-containing protein</fullName>
    </submittedName>
</protein>
<gene>
    <name evidence="2" type="ORF">MF646_10770</name>
</gene>
<keyword evidence="3" id="KW-1185">Reference proteome</keyword>
<evidence type="ECO:0000259" key="1">
    <source>
        <dbReference type="PROSITE" id="PS51832"/>
    </source>
</evidence>
<organism evidence="2 3">
    <name type="scientific">Halalkalibacter alkaliphilus</name>
    <dbReference type="NCBI Taxonomy" id="2917993"/>
    <lineage>
        <taxon>Bacteria</taxon>
        <taxon>Bacillati</taxon>
        <taxon>Bacillota</taxon>
        <taxon>Bacilli</taxon>
        <taxon>Bacillales</taxon>
        <taxon>Bacillaceae</taxon>
        <taxon>Halalkalibacter</taxon>
    </lineage>
</organism>
<dbReference type="CDD" id="cd00077">
    <property type="entry name" value="HDc"/>
    <property type="match status" value="1"/>
</dbReference>
<name>A0A9X2CSU8_9BACI</name>
<dbReference type="SMART" id="SM00471">
    <property type="entry name" value="HDc"/>
    <property type="match status" value="1"/>
</dbReference>
<reference evidence="2" key="1">
    <citation type="submission" date="2022-02" db="EMBL/GenBank/DDBJ databases">
        <title>Halalkalibacter sp. nov. isolated from Lonar Lake, India.</title>
        <authorList>
            <person name="Joshi A."/>
            <person name="Thite S."/>
            <person name="Lodha T."/>
        </authorList>
    </citation>
    <scope>NUCLEOTIDE SEQUENCE</scope>
    <source>
        <strain evidence="2">MEB205</strain>
    </source>
</reference>
<accession>A0A9X2CSU8</accession>
<dbReference type="InterPro" id="IPR037522">
    <property type="entry name" value="HD_GYP_dom"/>
</dbReference>
<dbReference type="Proteomes" id="UP001139150">
    <property type="component" value="Unassembled WGS sequence"/>
</dbReference>
<evidence type="ECO:0000313" key="2">
    <source>
        <dbReference type="EMBL" id="MCL7747601.1"/>
    </source>
</evidence>
<dbReference type="Gene3D" id="1.10.3210.10">
    <property type="entry name" value="Hypothetical protein af1432"/>
    <property type="match status" value="1"/>
</dbReference>
<dbReference type="EMBL" id="JAKRYL010000009">
    <property type="protein sequence ID" value="MCL7747601.1"/>
    <property type="molecule type" value="Genomic_DNA"/>
</dbReference>
<sequence length="338" mass="38222">MIAELHQRYIGLELLHDLVSDEGTLLLKRGTVLSEPLLRKINVSVDQLEYALQGASNKNKDNPIDLIEGAANEIRDIFEKFKKDKHALTQIESTVLPTVELLAREERLATLLEGLFDKDNYTYRHNIGVSVVASMLANWLHFSEEDRKKITLGGLLHDIGKLELSDGVLTKPGRLSNEEFAEIKMHPTYGYELLKIGSIYSEDICLMALEHHEREDGTGYPYQKGANEIHPFSKVIAIADVFHAMTSDRVYRKGHSLYAVLKHIKDESFGKLEPTYAAMFVTKFMELSIGQYAELSNGEVAEIVFIFPQDPINPLVRLHDELIELGKTNLYITKLIAS</sequence>
<dbReference type="Pfam" id="PF13487">
    <property type="entry name" value="HD_5"/>
    <property type="match status" value="1"/>
</dbReference>
<dbReference type="AlphaFoldDB" id="A0A9X2CSU8"/>
<evidence type="ECO:0000313" key="3">
    <source>
        <dbReference type="Proteomes" id="UP001139150"/>
    </source>
</evidence>